<dbReference type="GO" id="GO:0016788">
    <property type="term" value="F:hydrolase activity, acting on ester bonds"/>
    <property type="evidence" value="ECO:0007669"/>
    <property type="project" value="InterPro"/>
</dbReference>
<dbReference type="Pfam" id="PF24046">
    <property type="entry name" value="At4g08330"/>
    <property type="match status" value="1"/>
</dbReference>
<dbReference type="Gene3D" id="3.40.50.1110">
    <property type="entry name" value="SGNH hydrolase"/>
    <property type="match status" value="1"/>
</dbReference>
<keyword evidence="3" id="KW-0378">Hydrolase</keyword>
<dbReference type="InterPro" id="IPR045282">
    <property type="entry name" value="At4g08330-like"/>
</dbReference>
<name>A0AAV5LKM5_9ROSI</name>
<evidence type="ECO:0000256" key="3">
    <source>
        <dbReference type="ARBA" id="ARBA00022801"/>
    </source>
</evidence>
<proteinExistence type="inferred from homology"/>
<dbReference type="InterPro" id="IPR035669">
    <property type="entry name" value="SGNH_plant_lipase-like"/>
</dbReference>
<evidence type="ECO:0000256" key="1">
    <source>
        <dbReference type="ARBA" id="ARBA00008668"/>
    </source>
</evidence>
<reference evidence="5 6" key="1">
    <citation type="journal article" date="2021" name="Commun. Biol.">
        <title>The genome of Shorea leprosula (Dipterocarpaceae) highlights the ecological relevance of drought in aseasonal tropical rainforests.</title>
        <authorList>
            <person name="Ng K.K.S."/>
            <person name="Kobayashi M.J."/>
            <person name="Fawcett J.A."/>
            <person name="Hatakeyama M."/>
            <person name="Paape T."/>
            <person name="Ng C.H."/>
            <person name="Ang C.C."/>
            <person name="Tnah L.H."/>
            <person name="Lee C.T."/>
            <person name="Nishiyama T."/>
            <person name="Sese J."/>
            <person name="O'Brien M.J."/>
            <person name="Copetti D."/>
            <person name="Mohd Noor M.I."/>
            <person name="Ong R.C."/>
            <person name="Putra M."/>
            <person name="Sireger I.Z."/>
            <person name="Indrioko S."/>
            <person name="Kosugi Y."/>
            <person name="Izuno A."/>
            <person name="Isagi Y."/>
            <person name="Lee S.L."/>
            <person name="Shimizu K.K."/>
        </authorList>
    </citation>
    <scope>NUCLEOTIDE SEQUENCE [LARGE SCALE GENOMIC DNA]</scope>
    <source>
        <strain evidence="5">214</strain>
    </source>
</reference>
<dbReference type="InterPro" id="IPR036514">
    <property type="entry name" value="SGNH_hydro_sf"/>
</dbReference>
<evidence type="ECO:0000313" key="6">
    <source>
        <dbReference type="Proteomes" id="UP001054252"/>
    </source>
</evidence>
<keyword evidence="4" id="KW-0325">Glycoprotein</keyword>
<dbReference type="AlphaFoldDB" id="A0AAV5LKM5"/>
<evidence type="ECO:0000313" key="5">
    <source>
        <dbReference type="EMBL" id="GKV37694.1"/>
    </source>
</evidence>
<dbReference type="Proteomes" id="UP001054252">
    <property type="component" value="Unassembled WGS sequence"/>
</dbReference>
<evidence type="ECO:0000256" key="2">
    <source>
        <dbReference type="ARBA" id="ARBA00022729"/>
    </source>
</evidence>
<organism evidence="5 6">
    <name type="scientific">Rubroshorea leprosula</name>
    <dbReference type="NCBI Taxonomy" id="152421"/>
    <lineage>
        <taxon>Eukaryota</taxon>
        <taxon>Viridiplantae</taxon>
        <taxon>Streptophyta</taxon>
        <taxon>Embryophyta</taxon>
        <taxon>Tracheophyta</taxon>
        <taxon>Spermatophyta</taxon>
        <taxon>Magnoliopsida</taxon>
        <taxon>eudicotyledons</taxon>
        <taxon>Gunneridae</taxon>
        <taxon>Pentapetalae</taxon>
        <taxon>rosids</taxon>
        <taxon>malvids</taxon>
        <taxon>Malvales</taxon>
        <taxon>Dipterocarpaceae</taxon>
        <taxon>Rubroshorea</taxon>
    </lineage>
</organism>
<dbReference type="PANTHER" id="PTHR22835:SF292">
    <property type="entry name" value="ESTERASE-LIKE ISOFORM X1"/>
    <property type="match status" value="1"/>
</dbReference>
<keyword evidence="2" id="KW-0732">Signal</keyword>
<dbReference type="Pfam" id="PF00657">
    <property type="entry name" value="Lipase_GDSL"/>
    <property type="match status" value="1"/>
</dbReference>
<dbReference type="CDD" id="cd01837">
    <property type="entry name" value="SGNH_plant_lipase_like"/>
    <property type="match status" value="1"/>
</dbReference>
<dbReference type="PANTHER" id="PTHR22835">
    <property type="entry name" value="ZINC FINGER FYVE DOMAIN CONTAINING PROTEIN"/>
    <property type="match status" value="1"/>
</dbReference>
<dbReference type="EMBL" id="BPVZ01000124">
    <property type="protein sequence ID" value="GKV37694.1"/>
    <property type="molecule type" value="Genomic_DNA"/>
</dbReference>
<protein>
    <submittedName>
        <fullName evidence="5">Uncharacterized protein</fullName>
    </submittedName>
</protein>
<gene>
    <name evidence="5" type="ORF">SLEP1_g45690</name>
</gene>
<dbReference type="InterPro" id="IPR001087">
    <property type="entry name" value="GDSL"/>
</dbReference>
<sequence length="524" mass="58195">MQKSAFITDGEIHHHSFSSASQRHVSYSCGSCGYELNLGSSNRKTSTIGSKYGKSIKRGIISFFNIDESRFTQVDEFHCIPYLSKLSWGLFGRKTKLLCRKCGNYIGTAYESKTPPYPLVLDESDSSSGNEVSGYRKYDVRIRALQPSTAEEFGIPLVAMASSDTKLAEQLKEVENMLMFPPPSVPELLPLLDFTELSIQVKYVFLLALFLTHAAAVSPLKRNCDFPAIFNFGDSNSDTGGFSAVFYPPPPPYGETFFHMPAKRFSDGRLLIDFIAKGLGLPFLDSYLDSLGTNFNHGGIIGSLMPNKEYFQEALYTFDIGQNDLAEGFFSNMTVEEVNASVPDIVNKFSTNVKEIYSLGARSFWIHNTGPIGCLPYILSDFPSARKDGAGCAMPYNEVAQYFNVKLKEAVVEIRKEFPLATFTYVDIYSVKYSLFAEPQKHGFELPLVSCCGYGGEYNYNNNDICGSTIMVNGTEVFIGSCKNPSVRVVWDGIHYTEAANKFIFDQITNGLFSDPPVPLNMAC</sequence>
<evidence type="ECO:0000256" key="4">
    <source>
        <dbReference type="ARBA" id="ARBA00023180"/>
    </source>
</evidence>
<accession>A0AAV5LKM5</accession>
<comment type="caution">
    <text evidence="5">The sequence shown here is derived from an EMBL/GenBank/DDBJ whole genome shotgun (WGS) entry which is preliminary data.</text>
</comment>
<comment type="similarity">
    <text evidence="1">Belongs to the 'GDSL' lipolytic enzyme family.</text>
</comment>
<keyword evidence="6" id="KW-1185">Reference proteome</keyword>